<dbReference type="AlphaFoldDB" id="A0A6P6RRV7"/>
<reference evidence="3" key="1">
    <citation type="submission" date="2025-08" db="UniProtKB">
        <authorList>
            <consortium name="RefSeq"/>
        </authorList>
    </citation>
    <scope>IDENTIFICATION</scope>
</reference>
<feature type="compositionally biased region" description="Basic and acidic residues" evidence="1">
    <location>
        <begin position="232"/>
        <end position="250"/>
    </location>
</feature>
<feature type="region of interest" description="Disordered" evidence="1">
    <location>
        <begin position="32"/>
        <end position="52"/>
    </location>
</feature>
<feature type="region of interest" description="Disordered" evidence="1">
    <location>
        <begin position="199"/>
        <end position="251"/>
    </location>
</feature>
<accession>A0A6P6RRV7</accession>
<gene>
    <name evidence="3" type="primary">LOC34621822</name>
</gene>
<feature type="region of interest" description="Disordered" evidence="1">
    <location>
        <begin position="274"/>
        <end position="309"/>
    </location>
</feature>
<sequence>MGCIDALGDELDAVAQGLTSPRTLRLRRRLRDKATGASRGAKEQEAQTSVSPDFARRVSTGDFSSPYGALEDQPELRSHLAVVAASHMQKRAADVVACEQLAARRVPLRSANSYNHYVIARARSRGKARGSWTLDTAEPEAYRRHLDEQGEDMKLLQKQLKDLQAANQEQQIQLQLLFQQREEEEHQRRLHELQRILHDQRRQQQEEAEQEQRQQKDITPPPTRRSATPSGDLREQEGIPQREEQQKDGFRGLVMRVDSPTALTSAYGSASGLARVLREKDSEEQEQQQRGGRLRLNARGQLASGDRGSKLATENLPTAFPGWVCFPPTIAREEDIAAKAGVTTKKEEASLSDFRVSTATDEAWAAAGAATWAGGDATAAGARQTSICEAATTDPAETAGATTALGHSCARSAILEPNRVAPLHSNSPAPLVGAAAAVHTSEVAKAKKEHLFRVAASRAATAAYTAAGHNLWTVKARDNTYSLRVIPCTKAADAFVVAAPSPAAPRPAQRVRVCGDLRRKSACNC</sequence>
<evidence type="ECO:0000313" key="2">
    <source>
        <dbReference type="Proteomes" id="UP000515125"/>
    </source>
</evidence>
<name>A0A6P6RRV7_9EIME</name>
<dbReference type="RefSeq" id="XP_026190536.1">
    <property type="nucleotide sequence ID" value="XM_026334751.1"/>
</dbReference>
<evidence type="ECO:0000256" key="1">
    <source>
        <dbReference type="SAM" id="MobiDB-lite"/>
    </source>
</evidence>
<feature type="compositionally biased region" description="Basic and acidic residues" evidence="1">
    <location>
        <begin position="199"/>
        <end position="216"/>
    </location>
</feature>
<feature type="compositionally biased region" description="Low complexity" evidence="1">
    <location>
        <begin position="288"/>
        <end position="302"/>
    </location>
</feature>
<keyword evidence="2" id="KW-1185">Reference proteome</keyword>
<protein>
    <submittedName>
        <fullName evidence="3">Uncharacterized protein LOC34621822</fullName>
    </submittedName>
</protein>
<evidence type="ECO:0000313" key="3">
    <source>
        <dbReference type="RefSeq" id="XP_026190536.1"/>
    </source>
</evidence>
<dbReference type="GeneID" id="34621822"/>
<organism evidence="2 3">
    <name type="scientific">Cyclospora cayetanensis</name>
    <dbReference type="NCBI Taxonomy" id="88456"/>
    <lineage>
        <taxon>Eukaryota</taxon>
        <taxon>Sar</taxon>
        <taxon>Alveolata</taxon>
        <taxon>Apicomplexa</taxon>
        <taxon>Conoidasida</taxon>
        <taxon>Coccidia</taxon>
        <taxon>Eucoccidiorida</taxon>
        <taxon>Eimeriorina</taxon>
        <taxon>Eimeriidae</taxon>
        <taxon>Cyclospora</taxon>
    </lineage>
</organism>
<dbReference type="Proteomes" id="UP000515125">
    <property type="component" value="Unplaced"/>
</dbReference>
<proteinExistence type="predicted"/>